<reference evidence="1" key="2">
    <citation type="submission" date="2021-04" db="EMBL/GenBank/DDBJ databases">
        <title>Genome-wide patterns of bracovirus chromosomal integration into multiple host tissues during parasitism.</title>
        <authorList>
            <person name="Chebbi M.A.C."/>
        </authorList>
    </citation>
    <scope>NUCLEOTIDE SEQUENCE</scope>
    <source>
        <tissue evidence="1">Whole body</tissue>
    </source>
</reference>
<accession>A0A8J5R3H8</accession>
<reference evidence="1" key="1">
    <citation type="submission" date="2020-03" db="EMBL/GenBank/DDBJ databases">
        <authorList>
            <person name="Chebbi M.A."/>
            <person name="Drezen J.M."/>
        </authorList>
    </citation>
    <scope>NUCLEOTIDE SEQUENCE</scope>
    <source>
        <tissue evidence="1">Whole body</tissue>
    </source>
</reference>
<evidence type="ECO:0000313" key="2">
    <source>
        <dbReference type="Proteomes" id="UP000729913"/>
    </source>
</evidence>
<keyword evidence="2" id="KW-1185">Reference proteome</keyword>
<gene>
    <name evidence="1" type="ORF">G9C98_008250</name>
</gene>
<name>A0A8J5R3H8_9HYME</name>
<dbReference type="EMBL" id="JAAOIC020000035">
    <property type="protein sequence ID" value="KAG8039607.1"/>
    <property type="molecule type" value="Genomic_DNA"/>
</dbReference>
<sequence length="84" mass="9922">MPRSQVNFRIHKALKNLNKYLKIFMFKNDDNSEDSEAVIKDLNNMLKVLGEHVDLYCCAEAIEIFSVWEKVYSLRGNRWQSVNI</sequence>
<organism evidence="1 2">
    <name type="scientific">Cotesia typhae</name>
    <dbReference type="NCBI Taxonomy" id="2053667"/>
    <lineage>
        <taxon>Eukaryota</taxon>
        <taxon>Metazoa</taxon>
        <taxon>Ecdysozoa</taxon>
        <taxon>Arthropoda</taxon>
        <taxon>Hexapoda</taxon>
        <taxon>Insecta</taxon>
        <taxon>Pterygota</taxon>
        <taxon>Neoptera</taxon>
        <taxon>Endopterygota</taxon>
        <taxon>Hymenoptera</taxon>
        <taxon>Apocrita</taxon>
        <taxon>Ichneumonoidea</taxon>
        <taxon>Braconidae</taxon>
        <taxon>Microgastrinae</taxon>
        <taxon>Cotesia</taxon>
    </lineage>
</organism>
<evidence type="ECO:0000313" key="1">
    <source>
        <dbReference type="EMBL" id="KAG8039607.1"/>
    </source>
</evidence>
<dbReference type="Proteomes" id="UP000729913">
    <property type="component" value="Unassembled WGS sequence"/>
</dbReference>
<proteinExistence type="predicted"/>
<protein>
    <submittedName>
        <fullName evidence="1">Uncharacterized protein</fullName>
    </submittedName>
</protein>
<dbReference type="AlphaFoldDB" id="A0A8J5R3H8"/>
<comment type="caution">
    <text evidence="1">The sequence shown here is derived from an EMBL/GenBank/DDBJ whole genome shotgun (WGS) entry which is preliminary data.</text>
</comment>